<dbReference type="AlphaFoldDB" id="A0A4Y2M753"/>
<comment type="caution">
    <text evidence="1">The sequence shown here is derived from an EMBL/GenBank/DDBJ whole genome shotgun (WGS) entry which is preliminary data.</text>
</comment>
<accession>A0A4Y2M753</accession>
<keyword evidence="2" id="KW-1185">Reference proteome</keyword>
<evidence type="ECO:0000313" key="1">
    <source>
        <dbReference type="EMBL" id="GBN22925.1"/>
    </source>
</evidence>
<name>A0A4Y2M753_ARAVE</name>
<protein>
    <submittedName>
        <fullName evidence="1">Uncharacterized protein</fullName>
    </submittedName>
</protein>
<dbReference type="EMBL" id="BGPR01006921">
    <property type="protein sequence ID" value="GBN22925.1"/>
    <property type="molecule type" value="Genomic_DNA"/>
</dbReference>
<organism evidence="1 2">
    <name type="scientific">Araneus ventricosus</name>
    <name type="common">Orbweaver spider</name>
    <name type="synonym">Epeira ventricosa</name>
    <dbReference type="NCBI Taxonomy" id="182803"/>
    <lineage>
        <taxon>Eukaryota</taxon>
        <taxon>Metazoa</taxon>
        <taxon>Ecdysozoa</taxon>
        <taxon>Arthropoda</taxon>
        <taxon>Chelicerata</taxon>
        <taxon>Arachnida</taxon>
        <taxon>Araneae</taxon>
        <taxon>Araneomorphae</taxon>
        <taxon>Entelegynae</taxon>
        <taxon>Araneoidea</taxon>
        <taxon>Araneidae</taxon>
        <taxon>Araneus</taxon>
    </lineage>
</organism>
<reference evidence="1 2" key="1">
    <citation type="journal article" date="2019" name="Sci. Rep.">
        <title>Orb-weaving spider Araneus ventricosus genome elucidates the spidroin gene catalogue.</title>
        <authorList>
            <person name="Kono N."/>
            <person name="Nakamura H."/>
            <person name="Ohtoshi R."/>
            <person name="Moran D.A.P."/>
            <person name="Shinohara A."/>
            <person name="Yoshida Y."/>
            <person name="Fujiwara M."/>
            <person name="Mori M."/>
            <person name="Tomita M."/>
            <person name="Arakawa K."/>
        </authorList>
    </citation>
    <scope>NUCLEOTIDE SEQUENCE [LARGE SCALE GENOMIC DNA]</scope>
</reference>
<gene>
    <name evidence="1" type="ORF">AVEN_229099_1</name>
</gene>
<evidence type="ECO:0000313" key="2">
    <source>
        <dbReference type="Proteomes" id="UP000499080"/>
    </source>
</evidence>
<dbReference type="Proteomes" id="UP000499080">
    <property type="component" value="Unassembled WGS sequence"/>
</dbReference>
<proteinExistence type="predicted"/>
<sequence>MYAFQTCLQIFHAFIRRGRRFTRRPKRITQGNRSVRPNSICAGINLVTSCSALLWAKRKSAKKSLWRVLQQNGTGLLGTPYVLRTVFFTASGKVMMEAPVDDNKFYQRVESQKFCERLMTAQVESILES</sequence>